<evidence type="ECO:0000313" key="1">
    <source>
        <dbReference type="EMBL" id="RLK54809.1"/>
    </source>
</evidence>
<evidence type="ECO:0000313" key="2">
    <source>
        <dbReference type="Proteomes" id="UP000282454"/>
    </source>
</evidence>
<keyword evidence="2" id="KW-1185">Reference proteome</keyword>
<sequence>MDALCERLTFQRMRPAHRQALVEFLASKGKPADMAQHLAPLVLDSPYFALH</sequence>
<dbReference type="AlphaFoldDB" id="A0A421AYF1"/>
<gene>
    <name evidence="1" type="ORF">CLV68_5196</name>
</gene>
<proteinExistence type="predicted"/>
<name>A0A421AYF1_9PSEU</name>
<protein>
    <submittedName>
        <fullName evidence="1">Uncharacterized protein</fullName>
    </submittedName>
</protein>
<organism evidence="1 2">
    <name type="scientific">Actinokineospora cianjurensis</name>
    <dbReference type="NCBI Taxonomy" id="585224"/>
    <lineage>
        <taxon>Bacteria</taxon>
        <taxon>Bacillati</taxon>
        <taxon>Actinomycetota</taxon>
        <taxon>Actinomycetes</taxon>
        <taxon>Pseudonocardiales</taxon>
        <taxon>Pseudonocardiaceae</taxon>
        <taxon>Actinokineospora</taxon>
    </lineage>
</organism>
<comment type="caution">
    <text evidence="1">The sequence shown here is derived from an EMBL/GenBank/DDBJ whole genome shotgun (WGS) entry which is preliminary data.</text>
</comment>
<reference evidence="1 2" key="1">
    <citation type="submission" date="2018-10" db="EMBL/GenBank/DDBJ databases">
        <title>Genomic Encyclopedia of Archaeal and Bacterial Type Strains, Phase II (KMG-II): from individual species to whole genera.</title>
        <authorList>
            <person name="Goeker M."/>
        </authorList>
    </citation>
    <scope>NUCLEOTIDE SEQUENCE [LARGE SCALE GENOMIC DNA]</scope>
    <source>
        <strain evidence="1 2">DSM 45657</strain>
    </source>
</reference>
<accession>A0A421AYF1</accession>
<dbReference type="EMBL" id="RCDD01000005">
    <property type="protein sequence ID" value="RLK54809.1"/>
    <property type="molecule type" value="Genomic_DNA"/>
</dbReference>
<dbReference type="RefSeq" id="WP_147460161.1">
    <property type="nucleotide sequence ID" value="NZ_RCDD01000005.1"/>
</dbReference>
<dbReference type="Proteomes" id="UP000282454">
    <property type="component" value="Unassembled WGS sequence"/>
</dbReference>